<dbReference type="EMBL" id="MIKG01000009">
    <property type="protein sequence ID" value="RAO69378.1"/>
    <property type="molecule type" value="Genomic_DNA"/>
</dbReference>
<sequence>MAQQRHFRREDYTVGWICALPVELAASQEMLDEEHGALITGLHDSNIYTFGSIGKHNIVIACLPDGETGTNSAAVVAAQIQLAFPSIRFGLMIGVGGGVPTTNADIRLGDVVVSSPEQTHNGVVQYDRGKFTPNGFQRKGFLNAPPKVLRNAVSQLKARYMRDEERFMEYVAKFDRLPTFTRQYAGPDILFVSDYDHVGGSTCDHCDMTRISKRPRRAQNISIVHYGTIASGNQVMRNAAERDRVSAELGGVLCFEMEAAGLMNEFPCLVIRGICDYADSHKNKKWQPYAAGVAAAYAKELLSVIPSTQVEETPAVEAVIGRARGSARSPRAPIQSKRFQATSAAERRNQGPKREAIPVDTHSSMDDMFSSWEL</sequence>
<dbReference type="InterPro" id="IPR000845">
    <property type="entry name" value="Nucleoside_phosphorylase_d"/>
</dbReference>
<dbReference type="STRING" id="1196081.A0A364L0Q7"/>
<feature type="compositionally biased region" description="Basic and acidic residues" evidence="1">
    <location>
        <begin position="345"/>
        <end position="357"/>
    </location>
</feature>
<dbReference type="PANTHER" id="PTHR46082:SF11">
    <property type="entry name" value="AAA+ ATPASE DOMAIN-CONTAINING PROTEIN-RELATED"/>
    <property type="match status" value="1"/>
</dbReference>
<dbReference type="InterPro" id="IPR035994">
    <property type="entry name" value="Nucleoside_phosphorylase_sf"/>
</dbReference>
<evidence type="ECO:0000313" key="3">
    <source>
        <dbReference type="EMBL" id="RAO69378.1"/>
    </source>
</evidence>
<dbReference type="SUPFAM" id="SSF53167">
    <property type="entry name" value="Purine and uridine phosphorylases"/>
    <property type="match status" value="1"/>
</dbReference>
<dbReference type="InterPro" id="IPR053137">
    <property type="entry name" value="NLR-like"/>
</dbReference>
<dbReference type="PANTHER" id="PTHR46082">
    <property type="entry name" value="ATP/GTP-BINDING PROTEIN-RELATED"/>
    <property type="match status" value="1"/>
</dbReference>
<keyword evidence="4" id="KW-1185">Reference proteome</keyword>
<feature type="domain" description="Nucleoside phosphorylase" evidence="2">
    <location>
        <begin position="14"/>
        <end position="142"/>
    </location>
</feature>
<evidence type="ECO:0000259" key="2">
    <source>
        <dbReference type="Pfam" id="PF01048"/>
    </source>
</evidence>
<proteinExistence type="predicted"/>
<dbReference type="Proteomes" id="UP000249363">
    <property type="component" value="Unassembled WGS sequence"/>
</dbReference>
<comment type="caution">
    <text evidence="3">The sequence shown here is derived from an EMBL/GenBank/DDBJ whole genome shotgun (WGS) entry which is preliminary data.</text>
</comment>
<protein>
    <recommendedName>
        <fullName evidence="2">Nucleoside phosphorylase domain-containing protein</fullName>
    </recommendedName>
</protein>
<evidence type="ECO:0000256" key="1">
    <source>
        <dbReference type="SAM" id="MobiDB-lite"/>
    </source>
</evidence>
<name>A0A364L0Q7_TALAM</name>
<dbReference type="RefSeq" id="XP_040733894.1">
    <property type="nucleotide sequence ID" value="XM_040877861.1"/>
</dbReference>
<dbReference type="GO" id="GO:0003824">
    <property type="term" value="F:catalytic activity"/>
    <property type="evidence" value="ECO:0007669"/>
    <property type="project" value="InterPro"/>
</dbReference>
<dbReference type="Pfam" id="PF01048">
    <property type="entry name" value="PNP_UDP_1"/>
    <property type="match status" value="1"/>
</dbReference>
<reference evidence="3 4" key="1">
    <citation type="journal article" date="2017" name="Biotechnol. Biofuels">
        <title>Differential beta-glucosidase expression as a function of carbon source availability in Talaromyces amestolkiae: a genomic and proteomic approach.</title>
        <authorList>
            <person name="de Eugenio L.I."/>
            <person name="Mendez-Liter J.A."/>
            <person name="Nieto-Dominguez M."/>
            <person name="Alonso L."/>
            <person name="Gil-Munoz J."/>
            <person name="Barriuso J."/>
            <person name="Prieto A."/>
            <person name="Martinez M.J."/>
        </authorList>
    </citation>
    <scope>NUCLEOTIDE SEQUENCE [LARGE SCALE GENOMIC DNA]</scope>
    <source>
        <strain evidence="3 4">CIB</strain>
    </source>
</reference>
<accession>A0A364L0Q7</accession>
<dbReference type="OrthoDB" id="4221591at2759"/>
<organism evidence="3 4">
    <name type="scientific">Talaromyces amestolkiae</name>
    <dbReference type="NCBI Taxonomy" id="1196081"/>
    <lineage>
        <taxon>Eukaryota</taxon>
        <taxon>Fungi</taxon>
        <taxon>Dikarya</taxon>
        <taxon>Ascomycota</taxon>
        <taxon>Pezizomycotina</taxon>
        <taxon>Eurotiomycetes</taxon>
        <taxon>Eurotiomycetidae</taxon>
        <taxon>Eurotiales</taxon>
        <taxon>Trichocomaceae</taxon>
        <taxon>Talaromyces</taxon>
        <taxon>Talaromyces sect. Talaromyces</taxon>
    </lineage>
</organism>
<evidence type="ECO:0000313" key="4">
    <source>
        <dbReference type="Proteomes" id="UP000249363"/>
    </source>
</evidence>
<gene>
    <name evidence="3" type="ORF">BHQ10_005390</name>
</gene>
<dbReference type="GO" id="GO:0009116">
    <property type="term" value="P:nucleoside metabolic process"/>
    <property type="evidence" value="ECO:0007669"/>
    <property type="project" value="InterPro"/>
</dbReference>
<dbReference type="Gene3D" id="3.40.50.1580">
    <property type="entry name" value="Nucleoside phosphorylase domain"/>
    <property type="match status" value="1"/>
</dbReference>
<dbReference type="AlphaFoldDB" id="A0A364L0Q7"/>
<feature type="region of interest" description="Disordered" evidence="1">
    <location>
        <begin position="327"/>
        <end position="374"/>
    </location>
</feature>
<dbReference type="GeneID" id="63794606"/>